<proteinExistence type="inferred from homology"/>
<evidence type="ECO:0000256" key="2">
    <source>
        <dbReference type="ARBA" id="ARBA00008814"/>
    </source>
</evidence>
<protein>
    <submittedName>
        <fullName evidence="8">Iron complex transport system substrate-binding protein</fullName>
    </submittedName>
</protein>
<dbReference type="RefSeq" id="WP_184266322.1">
    <property type="nucleotide sequence ID" value="NZ_JACIIX010000023.1"/>
</dbReference>
<feature type="chain" id="PRO_5031022564" evidence="6">
    <location>
        <begin position="23"/>
        <end position="290"/>
    </location>
</feature>
<dbReference type="CDD" id="cd01146">
    <property type="entry name" value="FhuD"/>
    <property type="match status" value="1"/>
</dbReference>
<dbReference type="SUPFAM" id="SSF53807">
    <property type="entry name" value="Helical backbone' metal receptor"/>
    <property type="match status" value="1"/>
</dbReference>
<gene>
    <name evidence="8" type="ORF">FHS48_003850</name>
</gene>
<organism evidence="8 9">
    <name type="scientific">Novispirillum itersonii</name>
    <name type="common">Aquaspirillum itersonii</name>
    <dbReference type="NCBI Taxonomy" id="189"/>
    <lineage>
        <taxon>Bacteria</taxon>
        <taxon>Pseudomonadati</taxon>
        <taxon>Pseudomonadota</taxon>
        <taxon>Alphaproteobacteria</taxon>
        <taxon>Rhodospirillales</taxon>
        <taxon>Novispirillaceae</taxon>
        <taxon>Novispirillum</taxon>
    </lineage>
</organism>
<dbReference type="GO" id="GO:1901678">
    <property type="term" value="P:iron coordination entity transport"/>
    <property type="evidence" value="ECO:0007669"/>
    <property type="project" value="UniProtKB-ARBA"/>
</dbReference>
<evidence type="ECO:0000256" key="5">
    <source>
        <dbReference type="ARBA" id="ARBA00022729"/>
    </source>
</evidence>
<evidence type="ECO:0000256" key="3">
    <source>
        <dbReference type="ARBA" id="ARBA00022448"/>
    </source>
</evidence>
<dbReference type="Pfam" id="PF01497">
    <property type="entry name" value="Peripla_BP_2"/>
    <property type="match status" value="1"/>
</dbReference>
<keyword evidence="4" id="KW-0408">Iron</keyword>
<keyword evidence="5 6" id="KW-0732">Signal</keyword>
<keyword evidence="4" id="KW-0406">Ion transport</keyword>
<reference evidence="8 9" key="1">
    <citation type="submission" date="2020-08" db="EMBL/GenBank/DDBJ databases">
        <title>Genomic Encyclopedia of Type Strains, Phase IV (KMG-IV): sequencing the most valuable type-strain genomes for metagenomic binning, comparative biology and taxonomic classification.</title>
        <authorList>
            <person name="Goeker M."/>
        </authorList>
    </citation>
    <scope>NUCLEOTIDE SEQUENCE [LARGE SCALE GENOMIC DNA]</scope>
    <source>
        <strain evidence="8 9">DSM 11590</strain>
    </source>
</reference>
<evidence type="ECO:0000313" key="9">
    <source>
        <dbReference type="Proteomes" id="UP000544872"/>
    </source>
</evidence>
<evidence type="ECO:0000256" key="4">
    <source>
        <dbReference type="ARBA" id="ARBA00022496"/>
    </source>
</evidence>
<dbReference type="Gene3D" id="3.40.50.1980">
    <property type="entry name" value="Nitrogenase molybdenum iron protein domain"/>
    <property type="match status" value="2"/>
</dbReference>
<comment type="subcellular location">
    <subcellularLocation>
        <location evidence="1">Cell envelope</location>
    </subcellularLocation>
</comment>
<sequence>MRRLLTLLCVLICSGWALPAGADGLPAPARRIVTLDWGVAETLVALGAPPAGVPDIRGYADWVADPPLPAGTVNLGSRFEPNLELIRSLKPDLIILIPFQSGLEPLLRRIAPTLTLSVHQGVGQPYAAAQEATRTLGRLTGREAEAEALITRTETILSDSRARFAVAPPPPVLVSAVADAHHLWVFGQGSLYGDLLGRLGLRNGWTEPVSDWGFSAVGADRLAEAGDSTFVTLRPLPPDYETGLTQSPLWQALPFVQAGRVTVLPPVLMFGMLPSSARFATLLADALVPR</sequence>
<keyword evidence="4" id="KW-0410">Iron transport</keyword>
<feature type="signal peptide" evidence="6">
    <location>
        <begin position="1"/>
        <end position="22"/>
    </location>
</feature>
<accession>A0A7W9ZJ33</accession>
<evidence type="ECO:0000259" key="7">
    <source>
        <dbReference type="PROSITE" id="PS50983"/>
    </source>
</evidence>
<name>A0A7W9ZJ33_NOVIT</name>
<comment type="similarity">
    <text evidence="2">Belongs to the bacterial solute-binding protein 8 family.</text>
</comment>
<dbReference type="EMBL" id="JACIIX010000023">
    <property type="protein sequence ID" value="MBB6212396.1"/>
    <property type="molecule type" value="Genomic_DNA"/>
</dbReference>
<dbReference type="PROSITE" id="PS50983">
    <property type="entry name" value="FE_B12_PBP"/>
    <property type="match status" value="1"/>
</dbReference>
<evidence type="ECO:0000256" key="6">
    <source>
        <dbReference type="SAM" id="SignalP"/>
    </source>
</evidence>
<dbReference type="Proteomes" id="UP000544872">
    <property type="component" value="Unassembled WGS sequence"/>
</dbReference>
<evidence type="ECO:0000313" key="8">
    <source>
        <dbReference type="EMBL" id="MBB6212396.1"/>
    </source>
</evidence>
<evidence type="ECO:0000256" key="1">
    <source>
        <dbReference type="ARBA" id="ARBA00004196"/>
    </source>
</evidence>
<dbReference type="InterPro" id="IPR002491">
    <property type="entry name" value="ABC_transptr_periplasmic_BD"/>
</dbReference>
<keyword evidence="3" id="KW-0813">Transport</keyword>
<dbReference type="PANTHER" id="PTHR30532:SF1">
    <property type="entry name" value="IRON(3+)-HYDROXAMATE-BINDING PROTEIN FHUD"/>
    <property type="match status" value="1"/>
</dbReference>
<dbReference type="InterPro" id="IPR051313">
    <property type="entry name" value="Bact_iron-sidero_bind"/>
</dbReference>
<dbReference type="PANTHER" id="PTHR30532">
    <property type="entry name" value="IRON III DICITRATE-BINDING PERIPLASMIC PROTEIN"/>
    <property type="match status" value="1"/>
</dbReference>
<dbReference type="AlphaFoldDB" id="A0A7W9ZJ33"/>
<keyword evidence="9" id="KW-1185">Reference proteome</keyword>
<feature type="domain" description="Fe/B12 periplasmic-binding" evidence="7">
    <location>
        <begin position="31"/>
        <end position="290"/>
    </location>
</feature>
<comment type="caution">
    <text evidence="8">The sequence shown here is derived from an EMBL/GenBank/DDBJ whole genome shotgun (WGS) entry which is preliminary data.</text>
</comment>
<dbReference type="PRINTS" id="PR01715">
    <property type="entry name" value="FERRIBNDNGPP"/>
</dbReference>
<dbReference type="GO" id="GO:0030288">
    <property type="term" value="C:outer membrane-bounded periplasmic space"/>
    <property type="evidence" value="ECO:0007669"/>
    <property type="project" value="TreeGrafter"/>
</dbReference>